<sequence>MLENSMLCITRKTVPVSLPITLSEVKSFLRINNNQDDILINNLITMASEYAQWYIEKSLMKQTWEISCSSYIPGKIQLLFNPIIKVNYVKTIYTNGSEEFIDQKYYHVDTLLSYISFNKQIHGDRIEILYEAGYTDNALIPAQIRHGILHHVAISYKNRESENINNLTFIKNIYSPFRELKLVL</sequence>
<evidence type="ECO:0000313" key="2">
    <source>
        <dbReference type="Proteomes" id="UP000033546"/>
    </source>
</evidence>
<organism evidence="1 2">
    <name type="scientific">Ehrlichia cf. muris str. EmCRT</name>
    <dbReference type="NCBI Taxonomy" id="1359167"/>
    <lineage>
        <taxon>Bacteria</taxon>
        <taxon>Pseudomonadati</taxon>
        <taxon>Pseudomonadota</taxon>
        <taxon>Alphaproteobacteria</taxon>
        <taxon>Rickettsiales</taxon>
        <taxon>Anaplasmataceae</taxon>
        <taxon>Ehrlichia</taxon>
    </lineage>
</organism>
<dbReference type="EMBL" id="LANU01000001">
    <property type="protein sequence ID" value="KJV66000.1"/>
    <property type="molecule type" value="Genomic_DNA"/>
</dbReference>
<dbReference type="InterPro" id="IPR011738">
    <property type="entry name" value="Phage_CHP"/>
</dbReference>
<dbReference type="Pfam" id="PF05135">
    <property type="entry name" value="Phage_connect_1"/>
    <property type="match status" value="1"/>
</dbReference>
<dbReference type="InterPro" id="IPR006450">
    <property type="entry name" value="Phage_HK97_gp6-like"/>
</dbReference>
<accession>A0A0F3ND87</accession>
<dbReference type="NCBIfam" id="TIGR02215">
    <property type="entry name" value="phage_chp_gp8"/>
    <property type="match status" value="1"/>
</dbReference>
<dbReference type="CDD" id="cd08054">
    <property type="entry name" value="gp6"/>
    <property type="match status" value="1"/>
</dbReference>
<dbReference type="RefSeq" id="WP_045804580.1">
    <property type="nucleotide sequence ID" value="NZ_LANU01000001.1"/>
</dbReference>
<comment type="caution">
    <text evidence="1">The sequence shown here is derived from an EMBL/GenBank/DDBJ whole genome shotgun (WGS) entry which is preliminary data.</text>
</comment>
<dbReference type="InterPro" id="IPR021146">
    <property type="entry name" value="Phage_gp6-like_head-tail"/>
</dbReference>
<proteinExistence type="predicted"/>
<evidence type="ECO:0000313" key="1">
    <source>
        <dbReference type="EMBL" id="KJV66000.1"/>
    </source>
</evidence>
<name>A0A0F3ND87_9RICK</name>
<dbReference type="AlphaFoldDB" id="A0A0F3ND87"/>
<reference evidence="1 2" key="1">
    <citation type="submission" date="2015-02" db="EMBL/GenBank/DDBJ databases">
        <title>Genome Sequencing of Rickettsiales.</title>
        <authorList>
            <person name="Daugherty S.C."/>
            <person name="Su Q."/>
            <person name="Abolude K."/>
            <person name="Beier-Sexton M."/>
            <person name="Carlyon J.A."/>
            <person name="Carter R."/>
            <person name="Day N.P."/>
            <person name="Dumler S.J."/>
            <person name="Dyachenko V."/>
            <person name="Godinez A."/>
            <person name="Kurtti T.J."/>
            <person name="Lichay M."/>
            <person name="Mullins K.E."/>
            <person name="Ott S."/>
            <person name="Pappas-Brown V."/>
            <person name="Paris D.H."/>
            <person name="Patel P."/>
            <person name="Richards A.L."/>
            <person name="Sadzewicz L."/>
            <person name="Sears K."/>
            <person name="Seidman D."/>
            <person name="Sengamalay N."/>
            <person name="Stenos J."/>
            <person name="Tallon L.J."/>
            <person name="Vincent G."/>
            <person name="Fraser C.M."/>
            <person name="Munderloh U."/>
            <person name="Dunning-Hotopp J.C."/>
        </authorList>
    </citation>
    <scope>NUCLEOTIDE SEQUENCE [LARGE SCALE GENOMIC DNA]</scope>
    <source>
        <strain evidence="1 2">EmCRT</strain>
    </source>
</reference>
<dbReference type="Proteomes" id="UP000033546">
    <property type="component" value="Unassembled WGS sequence"/>
</dbReference>
<dbReference type="Gene3D" id="1.10.3230.30">
    <property type="entry name" value="Phage gp6-like head-tail connector protein"/>
    <property type="match status" value="1"/>
</dbReference>
<protein>
    <submittedName>
        <fullName evidence="1">Phage gp6-like head-tail connector family protein</fullName>
    </submittedName>
</protein>
<gene>
    <name evidence="1" type="ORF">EMUCRT_0188</name>
</gene>
<dbReference type="NCBIfam" id="TIGR01560">
    <property type="entry name" value="put_DNA_pack"/>
    <property type="match status" value="1"/>
</dbReference>
<dbReference type="PATRIC" id="fig|1359167.3.peg.182"/>